<reference evidence="2 3" key="1">
    <citation type="journal article" date="2021" name="Elife">
        <title>Chloroplast acquisition without the gene transfer in kleptoplastic sea slugs, Plakobranchus ocellatus.</title>
        <authorList>
            <person name="Maeda T."/>
            <person name="Takahashi S."/>
            <person name="Yoshida T."/>
            <person name="Shimamura S."/>
            <person name="Takaki Y."/>
            <person name="Nagai Y."/>
            <person name="Toyoda A."/>
            <person name="Suzuki Y."/>
            <person name="Arimoto A."/>
            <person name="Ishii H."/>
            <person name="Satoh N."/>
            <person name="Nishiyama T."/>
            <person name="Hasebe M."/>
            <person name="Maruyama T."/>
            <person name="Minagawa J."/>
            <person name="Obokata J."/>
            <person name="Shigenobu S."/>
        </authorList>
    </citation>
    <scope>NUCLEOTIDE SEQUENCE [LARGE SCALE GENOMIC DNA]</scope>
</reference>
<evidence type="ECO:0000256" key="1">
    <source>
        <dbReference type="SAM" id="MobiDB-lite"/>
    </source>
</evidence>
<gene>
    <name evidence="2" type="ORF">ElyMa_001631000</name>
</gene>
<protein>
    <recommendedName>
        <fullName evidence="4">IBB domain-containing protein</fullName>
    </recommendedName>
</protein>
<proteinExistence type="predicted"/>
<evidence type="ECO:0000313" key="2">
    <source>
        <dbReference type="EMBL" id="GFS23076.1"/>
    </source>
</evidence>
<keyword evidence="3" id="KW-1185">Reference proteome</keyword>
<feature type="compositionally biased region" description="Basic and acidic residues" evidence="1">
    <location>
        <begin position="22"/>
        <end position="44"/>
    </location>
</feature>
<sequence>MDEEGGREEERGRYLDNGGSGIERHRDKYFEEGQKGREKQGYTEKRKKASQRLEMKREYCEKRDLTLRRKEKGGGSGRRRKPSEILIPQDRKKQRHEIEPKATWTTTNIEHNIITVNTPPPTLDSLSIPD</sequence>
<comment type="caution">
    <text evidence="2">The sequence shown here is derived from an EMBL/GenBank/DDBJ whole genome shotgun (WGS) entry which is preliminary data.</text>
</comment>
<accession>A0AAV4JR61</accession>
<evidence type="ECO:0008006" key="4">
    <source>
        <dbReference type="Google" id="ProtNLM"/>
    </source>
</evidence>
<dbReference type="AlphaFoldDB" id="A0AAV4JR61"/>
<dbReference type="EMBL" id="BMAT01003295">
    <property type="protein sequence ID" value="GFS23076.1"/>
    <property type="molecule type" value="Genomic_DNA"/>
</dbReference>
<organism evidence="2 3">
    <name type="scientific">Elysia marginata</name>
    <dbReference type="NCBI Taxonomy" id="1093978"/>
    <lineage>
        <taxon>Eukaryota</taxon>
        <taxon>Metazoa</taxon>
        <taxon>Spiralia</taxon>
        <taxon>Lophotrochozoa</taxon>
        <taxon>Mollusca</taxon>
        <taxon>Gastropoda</taxon>
        <taxon>Heterobranchia</taxon>
        <taxon>Euthyneura</taxon>
        <taxon>Panpulmonata</taxon>
        <taxon>Sacoglossa</taxon>
        <taxon>Placobranchoidea</taxon>
        <taxon>Plakobranchidae</taxon>
        <taxon>Elysia</taxon>
    </lineage>
</organism>
<dbReference type="Proteomes" id="UP000762676">
    <property type="component" value="Unassembled WGS sequence"/>
</dbReference>
<evidence type="ECO:0000313" key="3">
    <source>
        <dbReference type="Proteomes" id="UP000762676"/>
    </source>
</evidence>
<name>A0AAV4JR61_9GAST</name>
<feature type="region of interest" description="Disordered" evidence="1">
    <location>
        <begin position="1"/>
        <end position="103"/>
    </location>
</feature>
<feature type="compositionally biased region" description="Basic and acidic residues" evidence="1">
    <location>
        <begin position="51"/>
        <end position="68"/>
    </location>
</feature>